<evidence type="ECO:0000313" key="4">
    <source>
        <dbReference type="Proteomes" id="UP000198341"/>
    </source>
</evidence>
<dbReference type="GeneID" id="19016947"/>
<dbReference type="RefSeq" id="XP_007514029.1">
    <property type="nucleotide sequence ID" value="XM_007513967.1"/>
</dbReference>
<dbReference type="EMBL" id="FO082276">
    <property type="protein sequence ID" value="CCO15466.1"/>
    <property type="molecule type" value="Genomic_DNA"/>
</dbReference>
<feature type="compositionally biased region" description="Basic and acidic residues" evidence="1">
    <location>
        <begin position="419"/>
        <end position="428"/>
    </location>
</feature>
<protein>
    <recommendedName>
        <fullName evidence="2">RAP domain-containing protein</fullName>
    </recommendedName>
</protein>
<evidence type="ECO:0000259" key="2">
    <source>
        <dbReference type="PROSITE" id="PS51286"/>
    </source>
</evidence>
<keyword evidence="4" id="KW-1185">Reference proteome</keyword>
<feature type="compositionally biased region" description="Low complexity" evidence="1">
    <location>
        <begin position="406"/>
        <end position="418"/>
    </location>
</feature>
<dbReference type="Pfam" id="PF08373">
    <property type="entry name" value="RAP"/>
    <property type="match status" value="1"/>
</dbReference>
<feature type="domain" description="RAP" evidence="2">
    <location>
        <begin position="917"/>
        <end position="980"/>
    </location>
</feature>
<feature type="region of interest" description="Disordered" evidence="1">
    <location>
        <begin position="406"/>
        <end position="428"/>
    </location>
</feature>
<evidence type="ECO:0000313" key="3">
    <source>
        <dbReference type="EMBL" id="CCO15466.1"/>
    </source>
</evidence>
<accession>K8EC23</accession>
<dbReference type="Proteomes" id="UP000198341">
    <property type="component" value="Chromosome 3"/>
</dbReference>
<evidence type="ECO:0000256" key="1">
    <source>
        <dbReference type="SAM" id="MobiDB-lite"/>
    </source>
</evidence>
<proteinExistence type="predicted"/>
<dbReference type="KEGG" id="bpg:Bathy03g04100"/>
<dbReference type="InterPro" id="IPR013584">
    <property type="entry name" value="RAP"/>
</dbReference>
<dbReference type="STRING" id="41875.K8EC23"/>
<gene>
    <name evidence="3" type="ORF">Bathy03g04100</name>
</gene>
<organism evidence="3 4">
    <name type="scientific">Bathycoccus prasinos</name>
    <dbReference type="NCBI Taxonomy" id="41875"/>
    <lineage>
        <taxon>Eukaryota</taxon>
        <taxon>Viridiplantae</taxon>
        <taxon>Chlorophyta</taxon>
        <taxon>Mamiellophyceae</taxon>
        <taxon>Mamiellales</taxon>
        <taxon>Bathycoccaceae</taxon>
        <taxon>Bathycoccus</taxon>
    </lineage>
</organism>
<sequence length="989" mass="110276">MTTLILSSPSCSSSYIHHRKSGCSESSIRGILGTRKQHRRRGGAAPTWALIPRAHENEEEDEKKKNKIELQAVKPLAFGAPIKRRRAKNAPTKRKPELSQKERAMFTALNARILECASAEQIGKILEEEDVSLSDVNVSTIFSLLGRKCNSKKKKKTKTDDGDDGDDDLGGWNALAIERLMTSEAFREKVLSRCEKDGFSNSSRIVSTILWSIARMKQGKVAFVENGGFESVWVSLENGLERVCKEQRTLLFEKIFPEYMPPKSCASIVWAYASVGKTVIPEHLRNAIESIVIKKISECSAGDIAVATWGLTRYGVDISAKNRNKYWKSIKERLLEPEVFEKEMHLENAARLVSASGAVSSGFYADFVVELARKAARDMSYKKNEGKMGTREYGHVVAMLVGLASSTSSSGTTDSGDGASKRESEEDTDRALMEALDPIFDEIIKTPQVFKPKQLAQCANAITRIVFSRDKSNWYKGHDSLLENVGIDIGDIGEVQKIQNSTPSEDEERLRSSSFDVAIRALQSIFRACTTDANVLAQFETRDYTNLLWAAIKSRAKIPVEFLEQCEDYAIDNLDALNELDLVYFTYSLGNAQNSVEEKKKKNYNNETYNPTRYLAYAVSRAEELAKNGGFDANVHIAPLLNSFAKNKFNPGMMLIDKCEKIIQSESSAQSLRPTVASQIMWSFTKLEYIPSDETLEKIEAAWLNPSSDGLNFRDFQEGSSLLIWAHATLGKLPSADLLLKLTTPPTKKAASFWTPVSMWMTFWSLSLLYACVATTSEGKAVVETALNNFCEKIILPNGGIRADSLDKKGLGACYASILLLKGTSLQIAAKEAMPGDFEKVAKKQWILQKRKDSQTSKLQQQVEDSLRRLNVQFFEERELEDGLMRPDFFIESAAVENFLLGHRKTLSPNANLTKDIVLEVDGPHHFAISASTGHRTLLGSTAMRNFLLKERLGLRLGVILFDEWGQLQSSSERDKYVENILLETSGGA</sequence>
<name>K8EC23_9CHLO</name>
<dbReference type="PROSITE" id="PS51286">
    <property type="entry name" value="RAP"/>
    <property type="match status" value="1"/>
</dbReference>
<dbReference type="AlphaFoldDB" id="K8EC23"/>
<reference evidence="3 4" key="1">
    <citation type="submission" date="2011-10" db="EMBL/GenBank/DDBJ databases">
        <authorList>
            <person name="Genoscope - CEA"/>
        </authorList>
    </citation>
    <scope>NUCLEOTIDE SEQUENCE [LARGE SCALE GENOMIC DNA]</scope>
    <source>
        <strain evidence="3 4">RCC 1105</strain>
    </source>
</reference>